<dbReference type="InterPro" id="IPR027417">
    <property type="entry name" value="P-loop_NTPase"/>
</dbReference>
<protein>
    <submittedName>
        <fullName evidence="2">Exodeoxyribonuclease V subunit alpha</fullName>
    </submittedName>
</protein>
<feature type="domain" description="UvrD-like helicase C-terminal" evidence="1">
    <location>
        <begin position="411"/>
        <end position="464"/>
    </location>
</feature>
<reference evidence="2" key="1">
    <citation type="journal article" date="2017" name="Res. Microbiol.">
        <title>Comparative genomics of extrachromosomal elements in Bacillus thuringiensis subsp. israelensis.</title>
        <authorList>
            <person name="Bolotin A."/>
            <person name="Gillis A."/>
            <person name="Sanchis V."/>
            <person name="Nielsen-LeRoux C."/>
            <person name="Mahillon J."/>
            <person name="Lereclus D."/>
            <person name="Sorokin A."/>
        </authorList>
    </citation>
    <scope>NUCLEOTIDE SEQUENCE</scope>
    <source>
        <strain evidence="2">AM65-52</strain>
        <plasmid evidence="2">pAM65-52-3-235K</plasmid>
    </source>
</reference>
<organism evidence="2">
    <name type="scientific">Bacillus thuringiensis subsp. israelensis</name>
    <dbReference type="NCBI Taxonomy" id="1430"/>
    <lineage>
        <taxon>Bacteria</taxon>
        <taxon>Bacillati</taxon>
        <taxon>Bacillota</taxon>
        <taxon>Bacilli</taxon>
        <taxon>Bacillales</taxon>
        <taxon>Bacillaceae</taxon>
        <taxon>Bacillus</taxon>
        <taxon>Bacillus cereus group</taxon>
    </lineage>
</organism>
<dbReference type="Pfam" id="PF13604">
    <property type="entry name" value="AAA_30"/>
    <property type="match status" value="1"/>
</dbReference>
<gene>
    <name evidence="2" type="ORF">ATN07_32550</name>
</gene>
<keyword evidence="2" id="KW-0614">Plasmid</keyword>
<sequence length="465" mass="51662">MTIMTTNQLLNHLNTKKEKPVTNPVDAVTVAEDIVASPKPVFNVDQTTEPVQPDKRKKKRDIVLTPSQQSVVSKIKRWYSTTHGYGKFELAGFAGVGKSTVVDFILEELGIRADQVRMCAPTGTASLVLKEKTPGYSCSTLHRLFYVPELMKDGRTRFVPSAENLYGVRLIIGDEFSMTGRRMAEEILPMAKKAGCKVLIVGDPGQLPPVKDEEYFFVNPDAILTEVLRQAADNPIVALSMAIRQATENGAPYIFPNRDQNIGGKVFVINRSRVSIAQYAKVVSNGGVVIAGMNKTRQSLNQAIRSHLGFNEPVLMNDETVVIKENIDGGNNGEIQVTNGMRGKVSEVKKLSNGNIKFKFTPEAFDGHRYIEVNEDVLFERKTASEIRKKNKELRVQGKREIPLGVEVQFGYVITGHASQGSQWKTVYVINESGVFNRGADGYKNANRWLYTVVTRAVENLVIVR</sequence>
<dbReference type="PATRIC" id="fig|1430.6.peg.2193"/>
<evidence type="ECO:0000313" key="2">
    <source>
        <dbReference type="EMBL" id="AND28461.1"/>
    </source>
</evidence>
<dbReference type="InterPro" id="IPR027785">
    <property type="entry name" value="UvrD-like_helicase_C"/>
</dbReference>
<dbReference type="EMBL" id="CP013278">
    <property type="protein sequence ID" value="AND28461.1"/>
    <property type="molecule type" value="Genomic_DNA"/>
</dbReference>
<dbReference type="CDD" id="cd18809">
    <property type="entry name" value="SF1_C_RecD"/>
    <property type="match status" value="1"/>
</dbReference>
<dbReference type="AlphaFoldDB" id="A0A161J334"/>
<evidence type="ECO:0000259" key="1">
    <source>
        <dbReference type="Pfam" id="PF13538"/>
    </source>
</evidence>
<dbReference type="Gene3D" id="3.40.50.300">
    <property type="entry name" value="P-loop containing nucleotide triphosphate hydrolases"/>
    <property type="match status" value="2"/>
</dbReference>
<name>A0A161J334_BACTI</name>
<geneLocation type="plasmid" evidence="2">
    <name>pAM65-52-3-235K</name>
</geneLocation>
<proteinExistence type="predicted"/>
<dbReference type="Pfam" id="PF13538">
    <property type="entry name" value="UvrD_C_2"/>
    <property type="match status" value="1"/>
</dbReference>
<dbReference type="SUPFAM" id="SSF52540">
    <property type="entry name" value="P-loop containing nucleoside triphosphate hydrolases"/>
    <property type="match status" value="1"/>
</dbReference>
<dbReference type="RefSeq" id="WP_000154322.1">
    <property type="nucleotide sequence ID" value="NZ_CP013278.1"/>
</dbReference>
<accession>A0A161J334</accession>